<evidence type="ECO:0000313" key="10">
    <source>
        <dbReference type="EMBL" id="CAH1174076.1"/>
    </source>
</evidence>
<organism evidence="10 11">
    <name type="scientific">Phaedon cochleariae</name>
    <name type="common">Mustard beetle</name>
    <dbReference type="NCBI Taxonomy" id="80249"/>
    <lineage>
        <taxon>Eukaryota</taxon>
        <taxon>Metazoa</taxon>
        <taxon>Ecdysozoa</taxon>
        <taxon>Arthropoda</taxon>
        <taxon>Hexapoda</taxon>
        <taxon>Insecta</taxon>
        <taxon>Pterygota</taxon>
        <taxon>Neoptera</taxon>
        <taxon>Endopterygota</taxon>
        <taxon>Coleoptera</taxon>
        <taxon>Polyphaga</taxon>
        <taxon>Cucujiformia</taxon>
        <taxon>Chrysomeloidea</taxon>
        <taxon>Chrysomelidae</taxon>
        <taxon>Chrysomelinae</taxon>
        <taxon>Chrysomelini</taxon>
        <taxon>Phaedon</taxon>
    </lineage>
</organism>
<dbReference type="InterPro" id="IPR039417">
    <property type="entry name" value="Peptidase_C1A_papain-like"/>
</dbReference>
<keyword evidence="5" id="KW-0865">Zymogen</keyword>
<dbReference type="InterPro" id="IPR025660">
    <property type="entry name" value="Pept_his_AS"/>
</dbReference>
<feature type="domain" description="Peptidase C1A papain C-terminal" evidence="8">
    <location>
        <begin position="110"/>
        <end position="322"/>
    </location>
</feature>
<dbReference type="Gene3D" id="3.90.70.10">
    <property type="entry name" value="Cysteine proteinases"/>
    <property type="match status" value="1"/>
</dbReference>
<gene>
    <name evidence="10" type="ORF">PHAECO_LOCUS9962</name>
</gene>
<dbReference type="InterPro" id="IPR000169">
    <property type="entry name" value="Pept_cys_AS"/>
</dbReference>
<feature type="chain" id="PRO_5040428228" evidence="7">
    <location>
        <begin position="17"/>
        <end position="324"/>
    </location>
</feature>
<dbReference type="SMART" id="SM00645">
    <property type="entry name" value="Pept_C1"/>
    <property type="match status" value="1"/>
</dbReference>
<keyword evidence="3" id="KW-0378">Hydrolase</keyword>
<evidence type="ECO:0000256" key="5">
    <source>
        <dbReference type="ARBA" id="ARBA00023145"/>
    </source>
</evidence>
<dbReference type="PROSITE" id="PS00139">
    <property type="entry name" value="THIOL_PROTEASE_CYS"/>
    <property type="match status" value="1"/>
</dbReference>
<keyword evidence="2" id="KW-0645">Protease</keyword>
<evidence type="ECO:0000256" key="7">
    <source>
        <dbReference type="SAM" id="SignalP"/>
    </source>
</evidence>
<reference evidence="10" key="2">
    <citation type="submission" date="2022-10" db="EMBL/GenBank/DDBJ databases">
        <authorList>
            <consortium name="ENA_rothamsted_submissions"/>
            <consortium name="culmorum"/>
            <person name="King R."/>
        </authorList>
    </citation>
    <scope>NUCLEOTIDE SEQUENCE</scope>
</reference>
<evidence type="ECO:0000256" key="3">
    <source>
        <dbReference type="ARBA" id="ARBA00022801"/>
    </source>
</evidence>
<dbReference type="PROSITE" id="PS00640">
    <property type="entry name" value="THIOL_PROTEASE_ASN"/>
    <property type="match status" value="1"/>
</dbReference>
<dbReference type="PANTHER" id="PTHR12411">
    <property type="entry name" value="CYSTEINE PROTEASE FAMILY C1-RELATED"/>
    <property type="match status" value="1"/>
</dbReference>
<dbReference type="InterPro" id="IPR013201">
    <property type="entry name" value="Prot_inhib_I29"/>
</dbReference>
<dbReference type="InterPro" id="IPR038765">
    <property type="entry name" value="Papain-like_cys_pep_sf"/>
</dbReference>
<feature type="signal peptide" evidence="7">
    <location>
        <begin position="1"/>
        <end position="16"/>
    </location>
</feature>
<dbReference type="PRINTS" id="PR00705">
    <property type="entry name" value="PAPAIN"/>
</dbReference>
<keyword evidence="7" id="KW-0732">Signal</keyword>
<accession>A0A9P0DSP9</accession>
<keyword evidence="6" id="KW-1015">Disulfide bond</keyword>
<dbReference type="FunFam" id="3.90.70.10:FF:000006">
    <property type="entry name" value="Cathepsin S"/>
    <property type="match status" value="1"/>
</dbReference>
<dbReference type="GO" id="GO:0008234">
    <property type="term" value="F:cysteine-type peptidase activity"/>
    <property type="evidence" value="ECO:0007669"/>
    <property type="project" value="UniProtKB-KW"/>
</dbReference>
<reference evidence="10" key="1">
    <citation type="submission" date="2022-01" db="EMBL/GenBank/DDBJ databases">
        <authorList>
            <person name="King R."/>
        </authorList>
    </citation>
    <scope>NUCLEOTIDE SEQUENCE</scope>
</reference>
<evidence type="ECO:0000256" key="2">
    <source>
        <dbReference type="ARBA" id="ARBA00022670"/>
    </source>
</evidence>
<name>A0A9P0DSP9_PHACE</name>
<dbReference type="InterPro" id="IPR025661">
    <property type="entry name" value="Pept_asp_AS"/>
</dbReference>
<dbReference type="CDD" id="cd02248">
    <property type="entry name" value="Peptidase_C1A"/>
    <property type="match status" value="1"/>
</dbReference>
<dbReference type="EMBL" id="OU896712">
    <property type="protein sequence ID" value="CAH1174076.1"/>
    <property type="molecule type" value="Genomic_DNA"/>
</dbReference>
<dbReference type="Pfam" id="PF00112">
    <property type="entry name" value="Peptidase_C1"/>
    <property type="match status" value="1"/>
</dbReference>
<evidence type="ECO:0000256" key="4">
    <source>
        <dbReference type="ARBA" id="ARBA00022807"/>
    </source>
</evidence>
<dbReference type="SUPFAM" id="SSF54001">
    <property type="entry name" value="Cysteine proteinases"/>
    <property type="match status" value="1"/>
</dbReference>
<comment type="similarity">
    <text evidence="1">Belongs to the peptidase C1 family.</text>
</comment>
<proteinExistence type="inferred from homology"/>
<evidence type="ECO:0000256" key="6">
    <source>
        <dbReference type="ARBA" id="ARBA00023157"/>
    </source>
</evidence>
<dbReference type="AlphaFoldDB" id="A0A9P0DSP9"/>
<evidence type="ECO:0000259" key="8">
    <source>
        <dbReference type="SMART" id="SM00645"/>
    </source>
</evidence>
<dbReference type="Proteomes" id="UP001153737">
    <property type="component" value="Chromosome 6"/>
</dbReference>
<dbReference type="SMART" id="SM00848">
    <property type="entry name" value="Inhibitor_I29"/>
    <property type="match status" value="1"/>
</dbReference>
<dbReference type="PROSITE" id="PS00639">
    <property type="entry name" value="THIOL_PROTEASE_HIS"/>
    <property type="match status" value="1"/>
</dbReference>
<keyword evidence="11" id="KW-1185">Reference proteome</keyword>
<keyword evidence="4" id="KW-0788">Thiol protease</keyword>
<evidence type="ECO:0000313" key="11">
    <source>
        <dbReference type="Proteomes" id="UP001153737"/>
    </source>
</evidence>
<dbReference type="GO" id="GO:0006508">
    <property type="term" value="P:proteolysis"/>
    <property type="evidence" value="ECO:0007669"/>
    <property type="project" value="UniProtKB-KW"/>
</dbReference>
<evidence type="ECO:0000259" key="9">
    <source>
        <dbReference type="SMART" id="SM00848"/>
    </source>
</evidence>
<sequence length="324" mass="35480">MKLIIALAALIVVINAASDQELWADFKKTHAKTYKSLREEKLRFNIFQDTLRQIAEHNVKYENGESTYYLAINKFSDITDEEFRDMLMKNEASRPNLEGLEVADLTVGAAPESIDWRSKGVVLPVRNQGECGSCWALSTAAAIESQSAIKSGSKVPLSPQQLVDCSTSYGNHGCNGGFAVNGFEYVKDNGLESDADYPYSGKEDKCKANDKSRSVVELIGYKRVTASETSLKEAVGTIGPISAVVFGKPMKSYGGGIFDDSSCLGDNLHHGVNVVGYGIENGQKYWIIKNTWGADWGESGYIRLIRDTDHSCGVEKMASYPILA</sequence>
<dbReference type="InterPro" id="IPR000668">
    <property type="entry name" value="Peptidase_C1A_C"/>
</dbReference>
<dbReference type="Pfam" id="PF08246">
    <property type="entry name" value="Inhibitor_I29"/>
    <property type="match status" value="1"/>
</dbReference>
<dbReference type="InterPro" id="IPR013128">
    <property type="entry name" value="Peptidase_C1A"/>
</dbReference>
<protein>
    <submittedName>
        <fullName evidence="10">Uncharacterized protein</fullName>
    </submittedName>
</protein>
<feature type="domain" description="Cathepsin propeptide inhibitor" evidence="9">
    <location>
        <begin position="23"/>
        <end position="83"/>
    </location>
</feature>
<evidence type="ECO:0000256" key="1">
    <source>
        <dbReference type="ARBA" id="ARBA00008455"/>
    </source>
</evidence>